<dbReference type="OrthoDB" id="3107871at2759"/>
<dbReference type="EMBL" id="KL142383">
    <property type="protein sequence ID" value="KDR74297.1"/>
    <property type="molecule type" value="Genomic_DNA"/>
</dbReference>
<organism evidence="2 3">
    <name type="scientific">Galerina marginata (strain CBS 339.88)</name>
    <dbReference type="NCBI Taxonomy" id="685588"/>
    <lineage>
        <taxon>Eukaryota</taxon>
        <taxon>Fungi</taxon>
        <taxon>Dikarya</taxon>
        <taxon>Basidiomycota</taxon>
        <taxon>Agaricomycotina</taxon>
        <taxon>Agaricomycetes</taxon>
        <taxon>Agaricomycetidae</taxon>
        <taxon>Agaricales</taxon>
        <taxon>Agaricineae</taxon>
        <taxon>Strophariaceae</taxon>
        <taxon>Galerina</taxon>
    </lineage>
</organism>
<protein>
    <submittedName>
        <fullName evidence="2">Uncharacterized protein</fullName>
    </submittedName>
</protein>
<accession>A0A067SW53</accession>
<dbReference type="AlphaFoldDB" id="A0A067SW53"/>
<evidence type="ECO:0000313" key="2">
    <source>
        <dbReference type="EMBL" id="KDR74297.1"/>
    </source>
</evidence>
<feature type="region of interest" description="Disordered" evidence="1">
    <location>
        <begin position="68"/>
        <end position="104"/>
    </location>
</feature>
<name>A0A067SW53_GALM3</name>
<feature type="compositionally biased region" description="Gly residues" evidence="1">
    <location>
        <begin position="88"/>
        <end position="101"/>
    </location>
</feature>
<evidence type="ECO:0000313" key="3">
    <source>
        <dbReference type="Proteomes" id="UP000027222"/>
    </source>
</evidence>
<sequence length="363" mass="38948">MDGHGEAEGHGQGHESGEPDGDPDTHMGDNDDESRMIALARAAAEAKLSDAAAQALGLGSSHADAQHGLDNINHNVDPGTFLPPADGSGAGGSSSSGGGGSVDVDEALNTYMENFIAELDNDIPGDGTAETEARRLAAAREAYRWYRDLENKDPVTDDIDSIDGYLRDYRIFDNEAQMARNALRLDLTAADRANARTSAVVTALSSAGRSATEMGPQTEHVLEISIVAHMINSPTFVQNVNEDLGPNYMALNNFTPIETLAQLASALKQNPNLVGRVPKWFNDLKGRFFQGKTLLDPRVAAYLEESSAIQGPWIRGLAANHTNPYVSFVFNDLAHTRFAKGGWDQLIGTYWWVPISESGAPAI</sequence>
<proteinExistence type="predicted"/>
<keyword evidence="3" id="KW-1185">Reference proteome</keyword>
<reference evidence="3" key="1">
    <citation type="journal article" date="2014" name="Proc. Natl. Acad. Sci. U.S.A.">
        <title>Extensive sampling of basidiomycete genomes demonstrates inadequacy of the white-rot/brown-rot paradigm for wood decay fungi.</title>
        <authorList>
            <person name="Riley R."/>
            <person name="Salamov A.A."/>
            <person name="Brown D.W."/>
            <person name="Nagy L.G."/>
            <person name="Floudas D."/>
            <person name="Held B.W."/>
            <person name="Levasseur A."/>
            <person name="Lombard V."/>
            <person name="Morin E."/>
            <person name="Otillar R."/>
            <person name="Lindquist E.A."/>
            <person name="Sun H."/>
            <person name="LaButti K.M."/>
            <person name="Schmutz J."/>
            <person name="Jabbour D."/>
            <person name="Luo H."/>
            <person name="Baker S.E."/>
            <person name="Pisabarro A.G."/>
            <person name="Walton J.D."/>
            <person name="Blanchette R.A."/>
            <person name="Henrissat B."/>
            <person name="Martin F."/>
            <person name="Cullen D."/>
            <person name="Hibbett D.S."/>
            <person name="Grigoriev I.V."/>
        </authorList>
    </citation>
    <scope>NUCLEOTIDE SEQUENCE [LARGE SCALE GENOMIC DNA]</scope>
    <source>
        <strain evidence="3">CBS 339.88</strain>
    </source>
</reference>
<evidence type="ECO:0000256" key="1">
    <source>
        <dbReference type="SAM" id="MobiDB-lite"/>
    </source>
</evidence>
<dbReference type="HOGENOM" id="CLU_763011_0_0_1"/>
<feature type="region of interest" description="Disordered" evidence="1">
    <location>
        <begin position="1"/>
        <end position="32"/>
    </location>
</feature>
<gene>
    <name evidence="2" type="ORF">GALMADRAFT_250092</name>
</gene>
<dbReference type="Proteomes" id="UP000027222">
    <property type="component" value="Unassembled WGS sequence"/>
</dbReference>